<sequence length="562" mass="62239">MRTRYLTMILLLLVATLSASFSFNPLSLVDRNSTSFIPFIANSFSAPITESYEPPSTVEELPEVILLYDAPAERTWSGMAMVNSSPLPTVTFVSEPALTAPVISSAAICEELAPHSLDRQSSKPIICAMIASAFLVYILWLLCCPCGKQRESKGTQTPMESKATQTEDIKNNLQSINRNGLQNTPQPNAANHSRLARFEREQEEFDHTQCCLARNGNAFNAEDLSKDALVRIVLKERAKHAEELELLKADNASLRHRPQITTTPPKPVQEDGSSREKLKEEIKRSFKNGIEQIENEHATELNSLRKEISDLGVQLSISRGANTAQEVDVRKCGEYITEIHQEITQVIIALLWINQDSEYQLIPRLKTLLPNLPLEQFASAPCNNDAHFPLFKWVLHTALPNYTSRCPCGGSAGISSDHLHEQLSSIHPGPTTIMPNYGLSNGLNMNENTQQQPINGSTVDVAAPIGQQPLPYLGNGISLHGIPSQPYPVLGAAFPQITLPPPPQITHVPFPPLNPLPQPTTTTGTPPIAITGLDQLDDRPFHDDRPTKDELKPLRNRYRQRH</sequence>
<feature type="chain" id="PRO_5021317182" evidence="3">
    <location>
        <begin position="23"/>
        <end position="562"/>
    </location>
</feature>
<evidence type="ECO:0000256" key="3">
    <source>
        <dbReference type="SAM" id="SignalP"/>
    </source>
</evidence>
<keyword evidence="3" id="KW-0732">Signal</keyword>
<protein>
    <submittedName>
        <fullName evidence="4">Ribosome-associated complex subunit</fullName>
    </submittedName>
</protein>
<dbReference type="EMBL" id="SNSC02000017">
    <property type="protein sequence ID" value="TID16804.1"/>
    <property type="molecule type" value="Genomic_DNA"/>
</dbReference>
<keyword evidence="5" id="KW-1185">Reference proteome</keyword>
<name>A0A4Z1NR26_9PEZI</name>
<feature type="compositionally biased region" description="Basic and acidic residues" evidence="1">
    <location>
        <begin position="536"/>
        <end position="553"/>
    </location>
</feature>
<dbReference type="AlphaFoldDB" id="A0A4Z1NR26"/>
<organism evidence="4 5">
    <name type="scientific">Venturia nashicola</name>
    <dbReference type="NCBI Taxonomy" id="86259"/>
    <lineage>
        <taxon>Eukaryota</taxon>
        <taxon>Fungi</taxon>
        <taxon>Dikarya</taxon>
        <taxon>Ascomycota</taxon>
        <taxon>Pezizomycotina</taxon>
        <taxon>Dothideomycetes</taxon>
        <taxon>Pleosporomycetidae</taxon>
        <taxon>Venturiales</taxon>
        <taxon>Venturiaceae</taxon>
        <taxon>Venturia</taxon>
    </lineage>
</organism>
<evidence type="ECO:0000313" key="5">
    <source>
        <dbReference type="Proteomes" id="UP000298493"/>
    </source>
</evidence>
<reference evidence="4 5" key="1">
    <citation type="submission" date="2019-04" db="EMBL/GenBank/DDBJ databases">
        <title>High contiguity whole genome sequence and gene annotation resource for two Venturia nashicola isolates.</title>
        <authorList>
            <person name="Prokchorchik M."/>
            <person name="Won K."/>
            <person name="Lee Y."/>
            <person name="Choi E.D."/>
            <person name="Segonzac C."/>
            <person name="Sohn K.H."/>
        </authorList>
    </citation>
    <scope>NUCLEOTIDE SEQUENCE [LARGE SCALE GENOMIC DNA]</scope>
    <source>
        <strain evidence="4 5">PRI2</strain>
    </source>
</reference>
<keyword evidence="2" id="KW-1133">Transmembrane helix</keyword>
<feature type="signal peptide" evidence="3">
    <location>
        <begin position="1"/>
        <end position="22"/>
    </location>
</feature>
<evidence type="ECO:0000256" key="2">
    <source>
        <dbReference type="SAM" id="Phobius"/>
    </source>
</evidence>
<gene>
    <name evidence="4" type="ORF">E6O75_ATG09570</name>
</gene>
<evidence type="ECO:0000313" key="4">
    <source>
        <dbReference type="EMBL" id="TID16804.1"/>
    </source>
</evidence>
<dbReference type="Proteomes" id="UP000298493">
    <property type="component" value="Unassembled WGS sequence"/>
</dbReference>
<keyword evidence="2" id="KW-0812">Transmembrane</keyword>
<comment type="caution">
    <text evidence="4">The sequence shown here is derived from an EMBL/GenBank/DDBJ whole genome shotgun (WGS) entry which is preliminary data.</text>
</comment>
<feature type="compositionally biased region" description="Basic and acidic residues" evidence="1">
    <location>
        <begin position="268"/>
        <end position="277"/>
    </location>
</feature>
<feature type="transmembrane region" description="Helical" evidence="2">
    <location>
        <begin position="125"/>
        <end position="142"/>
    </location>
</feature>
<proteinExistence type="predicted"/>
<keyword evidence="2" id="KW-0472">Membrane</keyword>
<feature type="region of interest" description="Disordered" evidence="1">
    <location>
        <begin position="514"/>
        <end position="562"/>
    </location>
</feature>
<accession>A0A4Z1NR26</accession>
<feature type="region of interest" description="Disordered" evidence="1">
    <location>
        <begin position="255"/>
        <end position="277"/>
    </location>
</feature>
<evidence type="ECO:0000256" key="1">
    <source>
        <dbReference type="SAM" id="MobiDB-lite"/>
    </source>
</evidence>